<comment type="function">
    <text evidence="8">Ligates lysine onto the cytidine present at position 34 of the AUA codon-specific tRNA(Ile) that contains the anticodon CAU, in an ATP-dependent manner. Cytidine is converted to lysidine, thus changing the amino acid specificity of the tRNA from methionine to isoleucine.</text>
</comment>
<evidence type="ECO:0000256" key="7">
    <source>
        <dbReference type="ARBA" id="ARBA00048539"/>
    </source>
</evidence>
<dbReference type="RefSeq" id="WP_216548753.1">
    <property type="nucleotide sequence ID" value="NZ_JAHLQO010000002.1"/>
</dbReference>
<dbReference type="HAMAP" id="MF_01161">
    <property type="entry name" value="tRNA_Ile_lys_synt"/>
    <property type="match status" value="1"/>
</dbReference>
<comment type="catalytic activity">
    <reaction evidence="7 8">
        <text>cytidine(34) in tRNA(Ile2) + L-lysine + ATP = lysidine(34) in tRNA(Ile2) + AMP + diphosphate + H(+)</text>
        <dbReference type="Rhea" id="RHEA:43744"/>
        <dbReference type="Rhea" id="RHEA-COMP:10625"/>
        <dbReference type="Rhea" id="RHEA-COMP:10670"/>
        <dbReference type="ChEBI" id="CHEBI:15378"/>
        <dbReference type="ChEBI" id="CHEBI:30616"/>
        <dbReference type="ChEBI" id="CHEBI:32551"/>
        <dbReference type="ChEBI" id="CHEBI:33019"/>
        <dbReference type="ChEBI" id="CHEBI:82748"/>
        <dbReference type="ChEBI" id="CHEBI:83665"/>
        <dbReference type="ChEBI" id="CHEBI:456215"/>
        <dbReference type="EC" id="6.3.4.19"/>
    </reaction>
</comment>
<accession>A0ABS6FFZ4</accession>
<evidence type="ECO:0000313" key="10">
    <source>
        <dbReference type="EMBL" id="MBU5668914.1"/>
    </source>
</evidence>
<organism evidence="10 11">
    <name type="scientific">Peptoniphilus ovalis</name>
    <dbReference type="NCBI Taxonomy" id="2841503"/>
    <lineage>
        <taxon>Bacteria</taxon>
        <taxon>Bacillati</taxon>
        <taxon>Bacillota</taxon>
        <taxon>Tissierellia</taxon>
        <taxon>Tissierellales</taxon>
        <taxon>Peptoniphilaceae</taxon>
        <taxon>Peptoniphilus</taxon>
    </lineage>
</organism>
<sequence>MDKLFIENLKKLNIVKENDKITLAVSGGADSMYLFYNFMDLKEVLDLDIIVCHLNHGIRETAKRDENFVKEVCDTHQVEFIVKHANMNDFAKENSLSSEEAGRILRYSFFRENSKDRKIMTAHNANDNAETILYNIIRGSGLNGLVGIPVENNGVYRPILNIKREDIEKYLHENNLKYYDDETNFEKIYTRNKIRLDLIPNLKNYNENIVESLLRLSENANEASHYINNEADKNYNEAIVDGNLSVKYLKRTDKFIAKEIIKRFIKENLKDSEIINRNNLNQIYDLIFKKSGTSIDLGENIISRKSYDKIIIEKIREEEKKSKELKLGNNITDFGIINLSREKLNENSTSFIKTLDYDKIKGAIYVRKRQNGDRFKPLGMTHNKKLKDYFIDRKIDRIRRDEIGIICDDEKIIYICGMDISEDVKVDKNTKNIINLEVING</sequence>
<feature type="binding site" evidence="8">
    <location>
        <begin position="26"/>
        <end position="31"/>
    </location>
    <ligand>
        <name>ATP</name>
        <dbReference type="ChEBI" id="CHEBI:30616"/>
    </ligand>
</feature>
<name>A0ABS6FFZ4_9FIRM</name>
<evidence type="ECO:0000256" key="5">
    <source>
        <dbReference type="ARBA" id="ARBA00022741"/>
    </source>
</evidence>
<evidence type="ECO:0000256" key="4">
    <source>
        <dbReference type="ARBA" id="ARBA00022694"/>
    </source>
</evidence>
<dbReference type="NCBIfam" id="TIGR02432">
    <property type="entry name" value="lysidine_TilS_N"/>
    <property type="match status" value="1"/>
</dbReference>
<gene>
    <name evidence="8 10" type="primary">tilS</name>
    <name evidence="10" type="ORF">KQI68_03570</name>
</gene>
<dbReference type="InterPro" id="IPR011063">
    <property type="entry name" value="TilS/TtcA_N"/>
</dbReference>
<evidence type="ECO:0000259" key="9">
    <source>
        <dbReference type="SMART" id="SM00977"/>
    </source>
</evidence>
<evidence type="ECO:0000256" key="8">
    <source>
        <dbReference type="HAMAP-Rule" id="MF_01161"/>
    </source>
</evidence>
<dbReference type="InterPro" id="IPR012796">
    <property type="entry name" value="Lysidine-tRNA-synth_C"/>
</dbReference>
<dbReference type="InterPro" id="IPR012795">
    <property type="entry name" value="tRNA_Ile_lys_synt_N"/>
</dbReference>
<evidence type="ECO:0000256" key="2">
    <source>
        <dbReference type="ARBA" id="ARBA00022490"/>
    </source>
</evidence>
<keyword evidence="2 8" id="KW-0963">Cytoplasm</keyword>
<evidence type="ECO:0000256" key="6">
    <source>
        <dbReference type="ARBA" id="ARBA00022840"/>
    </source>
</evidence>
<dbReference type="Pfam" id="PF01171">
    <property type="entry name" value="ATP_bind_3"/>
    <property type="match status" value="1"/>
</dbReference>
<dbReference type="CDD" id="cd01992">
    <property type="entry name" value="TilS_N"/>
    <property type="match status" value="1"/>
</dbReference>
<dbReference type="PANTHER" id="PTHR43033">
    <property type="entry name" value="TRNA(ILE)-LYSIDINE SYNTHASE-RELATED"/>
    <property type="match status" value="1"/>
</dbReference>
<keyword evidence="6 8" id="KW-0067">ATP-binding</keyword>
<comment type="similarity">
    <text evidence="8">Belongs to the tRNA(Ile)-lysidine synthase family.</text>
</comment>
<keyword evidence="5 8" id="KW-0547">Nucleotide-binding</keyword>
<dbReference type="InterPro" id="IPR012094">
    <property type="entry name" value="tRNA_Ile_lys_synt"/>
</dbReference>
<dbReference type="NCBIfam" id="TIGR02433">
    <property type="entry name" value="lysidine_TilS_C"/>
    <property type="match status" value="1"/>
</dbReference>
<dbReference type="PANTHER" id="PTHR43033:SF1">
    <property type="entry name" value="TRNA(ILE)-LYSIDINE SYNTHASE-RELATED"/>
    <property type="match status" value="1"/>
</dbReference>
<dbReference type="EC" id="6.3.4.19" evidence="8"/>
<protein>
    <recommendedName>
        <fullName evidence="8">tRNA(Ile)-lysidine synthase</fullName>
        <ecNumber evidence="8">6.3.4.19</ecNumber>
    </recommendedName>
    <alternativeName>
        <fullName evidence="8">tRNA(Ile)-2-lysyl-cytidine synthase</fullName>
    </alternativeName>
    <alternativeName>
        <fullName evidence="8">tRNA(Ile)-lysidine synthetase</fullName>
    </alternativeName>
</protein>
<reference evidence="10 11" key="1">
    <citation type="submission" date="2021-06" db="EMBL/GenBank/DDBJ databases">
        <authorList>
            <person name="Sun Q."/>
            <person name="Li D."/>
        </authorList>
    </citation>
    <scope>NUCLEOTIDE SEQUENCE [LARGE SCALE GENOMIC DNA]</scope>
    <source>
        <strain evidence="10 11">MSJ-1</strain>
    </source>
</reference>
<dbReference type="Pfam" id="PF11734">
    <property type="entry name" value="TilS_C"/>
    <property type="match status" value="1"/>
</dbReference>
<comment type="caution">
    <text evidence="10">The sequence shown here is derived from an EMBL/GenBank/DDBJ whole genome shotgun (WGS) entry which is preliminary data.</text>
</comment>
<evidence type="ECO:0000256" key="3">
    <source>
        <dbReference type="ARBA" id="ARBA00022598"/>
    </source>
</evidence>
<comment type="subcellular location">
    <subcellularLocation>
        <location evidence="1 8">Cytoplasm</location>
    </subcellularLocation>
</comment>
<dbReference type="EMBL" id="JAHLQO010000002">
    <property type="protein sequence ID" value="MBU5668914.1"/>
    <property type="molecule type" value="Genomic_DNA"/>
</dbReference>
<keyword evidence="3 8" id="KW-0436">Ligase</keyword>
<comment type="domain">
    <text evidence="8">The N-terminal region contains the highly conserved SGGXDS motif, predicted to be a P-loop motif involved in ATP binding.</text>
</comment>
<evidence type="ECO:0000313" key="11">
    <source>
        <dbReference type="Proteomes" id="UP000783742"/>
    </source>
</evidence>
<evidence type="ECO:0000256" key="1">
    <source>
        <dbReference type="ARBA" id="ARBA00004496"/>
    </source>
</evidence>
<keyword evidence="4 8" id="KW-0819">tRNA processing</keyword>
<dbReference type="GO" id="GO:0032267">
    <property type="term" value="F:tRNA(Ile)-lysidine synthase activity"/>
    <property type="evidence" value="ECO:0007669"/>
    <property type="project" value="UniProtKB-EC"/>
</dbReference>
<dbReference type="SMART" id="SM00977">
    <property type="entry name" value="TilS_C"/>
    <property type="match status" value="1"/>
</dbReference>
<keyword evidence="11" id="KW-1185">Reference proteome</keyword>
<dbReference type="Proteomes" id="UP000783742">
    <property type="component" value="Unassembled WGS sequence"/>
</dbReference>
<proteinExistence type="inferred from homology"/>
<feature type="domain" description="Lysidine-tRNA(Ile) synthetase C-terminal" evidence="9">
    <location>
        <begin position="364"/>
        <end position="436"/>
    </location>
</feature>